<evidence type="ECO:0000256" key="1">
    <source>
        <dbReference type="ARBA" id="ARBA00001913"/>
    </source>
</evidence>
<dbReference type="InterPro" id="IPR012939">
    <property type="entry name" value="Glyco_hydro_92"/>
</dbReference>
<dbReference type="InterPro" id="IPR041371">
    <property type="entry name" value="GH92_N"/>
</dbReference>
<dbReference type="NCBIfam" id="TIGR01180">
    <property type="entry name" value="aman2_put"/>
    <property type="match status" value="1"/>
</dbReference>
<evidence type="ECO:0000259" key="4">
    <source>
        <dbReference type="Pfam" id="PF07971"/>
    </source>
</evidence>
<dbReference type="SUPFAM" id="SSF48208">
    <property type="entry name" value="Six-hairpin glycosidases"/>
    <property type="match status" value="2"/>
</dbReference>
<comment type="caution">
    <text evidence="6">The sequence shown here is derived from an EMBL/GenBank/DDBJ whole genome shotgun (WGS) entry which is preliminary data.</text>
</comment>
<dbReference type="InterPro" id="IPR008928">
    <property type="entry name" value="6-hairpin_glycosidase_sf"/>
</dbReference>
<dbReference type="AlphaFoldDB" id="A0A9D9HG17"/>
<dbReference type="Gene3D" id="3.30.2080.10">
    <property type="entry name" value="GH92 mannosidase domain"/>
    <property type="match status" value="1"/>
</dbReference>
<dbReference type="PANTHER" id="PTHR31047">
    <property type="entry name" value="MEIOTICALLY UP-REGULATED GENE 157 PROTEIN"/>
    <property type="match status" value="1"/>
</dbReference>
<dbReference type="GO" id="GO:0030246">
    <property type="term" value="F:carbohydrate binding"/>
    <property type="evidence" value="ECO:0007669"/>
    <property type="project" value="InterPro"/>
</dbReference>
<name>A0A9D9HG17_9BACT</name>
<dbReference type="Pfam" id="PF17678">
    <property type="entry name" value="Glyco_hydro_92N"/>
    <property type="match status" value="1"/>
</dbReference>
<organism evidence="6 7">
    <name type="scientific">Candidatus Cryptobacteroides merdigallinarum</name>
    <dbReference type="NCBI Taxonomy" id="2840770"/>
    <lineage>
        <taxon>Bacteria</taxon>
        <taxon>Pseudomonadati</taxon>
        <taxon>Bacteroidota</taxon>
        <taxon>Bacteroidia</taxon>
        <taxon>Bacteroidales</taxon>
        <taxon>Candidatus Cryptobacteroides</taxon>
    </lineage>
</organism>
<evidence type="ECO:0000256" key="2">
    <source>
        <dbReference type="ARBA" id="ARBA00011245"/>
    </source>
</evidence>
<reference evidence="6" key="1">
    <citation type="submission" date="2020-10" db="EMBL/GenBank/DDBJ databases">
        <authorList>
            <person name="Gilroy R."/>
        </authorList>
    </citation>
    <scope>NUCLEOTIDE SEQUENCE</scope>
    <source>
        <strain evidence="6">20514</strain>
    </source>
</reference>
<dbReference type="EC" id="3.2.1.-" evidence="6"/>
<dbReference type="SMART" id="SM01149">
    <property type="entry name" value="DUF1237"/>
    <property type="match status" value="1"/>
</dbReference>
<protein>
    <submittedName>
        <fullName evidence="6">GH92 family glycosyl hydrolase</fullName>
        <ecNumber evidence="6">3.2.1.-</ecNumber>
    </submittedName>
</protein>
<dbReference type="Pfam" id="PF07971">
    <property type="entry name" value="Glyco_hydro_92"/>
    <property type="match status" value="1"/>
</dbReference>
<reference evidence="6" key="2">
    <citation type="journal article" date="2021" name="PeerJ">
        <title>Extensive microbial diversity within the chicken gut microbiome revealed by metagenomics and culture.</title>
        <authorList>
            <person name="Gilroy R."/>
            <person name="Ravi A."/>
            <person name="Getino M."/>
            <person name="Pursley I."/>
            <person name="Horton D.L."/>
            <person name="Alikhan N.F."/>
            <person name="Baker D."/>
            <person name="Gharbi K."/>
            <person name="Hall N."/>
            <person name="Watson M."/>
            <person name="Adriaenssens E.M."/>
            <person name="Foster-Nyarko E."/>
            <person name="Jarju S."/>
            <person name="Secka A."/>
            <person name="Antonio M."/>
            <person name="Oren A."/>
            <person name="Chaudhuri R.R."/>
            <person name="La Ragione R."/>
            <person name="Hildebrand F."/>
            <person name="Pallen M.J."/>
        </authorList>
    </citation>
    <scope>NUCLEOTIDE SEQUENCE</scope>
    <source>
        <strain evidence="6">20514</strain>
    </source>
</reference>
<dbReference type="Gene3D" id="2.70.98.10">
    <property type="match status" value="1"/>
</dbReference>
<evidence type="ECO:0000259" key="5">
    <source>
        <dbReference type="Pfam" id="PF17678"/>
    </source>
</evidence>
<dbReference type="Proteomes" id="UP000810252">
    <property type="component" value="Unassembled WGS sequence"/>
</dbReference>
<gene>
    <name evidence="6" type="ORF">IAC29_04665</name>
</gene>
<evidence type="ECO:0000313" key="6">
    <source>
        <dbReference type="EMBL" id="MBO8448547.1"/>
    </source>
</evidence>
<dbReference type="Gene3D" id="1.20.1610.10">
    <property type="entry name" value="alpha-1,2-mannosidases domains"/>
    <property type="match status" value="1"/>
</dbReference>
<dbReference type="InterPro" id="IPR008313">
    <property type="entry name" value="GH125"/>
</dbReference>
<dbReference type="GO" id="GO:0016798">
    <property type="term" value="F:hydrolase activity, acting on glycosyl bonds"/>
    <property type="evidence" value="ECO:0007669"/>
    <property type="project" value="UniProtKB-KW"/>
</dbReference>
<comment type="cofactor">
    <cofactor evidence="1">
        <name>Ca(2+)</name>
        <dbReference type="ChEBI" id="CHEBI:29108"/>
    </cofactor>
</comment>
<accession>A0A9D9HG17</accession>
<dbReference type="FunFam" id="3.30.2080.10:FF:000001">
    <property type="entry name" value="Alpha-1,2-mannosidase subfamily"/>
    <property type="match status" value="1"/>
</dbReference>
<proteinExistence type="predicted"/>
<dbReference type="PROSITE" id="PS51257">
    <property type="entry name" value="PROKAR_LIPOPROTEIN"/>
    <property type="match status" value="1"/>
</dbReference>
<evidence type="ECO:0000313" key="7">
    <source>
        <dbReference type="Proteomes" id="UP000810252"/>
    </source>
</evidence>
<dbReference type="InterPro" id="IPR012341">
    <property type="entry name" value="6hp_glycosidase-like_sf"/>
</dbReference>
<dbReference type="Gene3D" id="1.20.1050.60">
    <property type="entry name" value="alpha-1,2-mannosidase"/>
    <property type="match status" value="1"/>
</dbReference>
<dbReference type="InterPro" id="IPR005887">
    <property type="entry name" value="GH92_a_mannosidase_put"/>
</dbReference>
<dbReference type="PANTHER" id="PTHR31047:SF0">
    <property type="entry name" value="MEIOTICALLY UP-REGULATED GENE 157 PROTEIN"/>
    <property type="match status" value="1"/>
</dbReference>
<dbReference type="InterPro" id="IPR014718">
    <property type="entry name" value="GH-type_carb-bd"/>
</dbReference>
<keyword evidence="3" id="KW-0106">Calcium</keyword>
<keyword evidence="6" id="KW-0378">Hydrolase</keyword>
<dbReference type="Gene3D" id="1.50.10.10">
    <property type="match status" value="1"/>
</dbReference>
<comment type="subunit">
    <text evidence="2">Monomer.</text>
</comment>
<dbReference type="Pfam" id="PF06824">
    <property type="entry name" value="Glyco_hydro_125"/>
    <property type="match status" value="1"/>
</dbReference>
<dbReference type="EMBL" id="JADIMQ010000067">
    <property type="protein sequence ID" value="MBO8448547.1"/>
    <property type="molecule type" value="Genomic_DNA"/>
</dbReference>
<evidence type="ECO:0000256" key="3">
    <source>
        <dbReference type="ARBA" id="ARBA00022837"/>
    </source>
</evidence>
<dbReference type="GO" id="GO:0005975">
    <property type="term" value="P:carbohydrate metabolic process"/>
    <property type="evidence" value="ECO:0007669"/>
    <property type="project" value="InterPro"/>
</dbReference>
<feature type="domain" description="Glycosyl hydrolase family 92" evidence="4">
    <location>
        <begin position="259"/>
        <end position="721"/>
    </location>
</feature>
<feature type="domain" description="Glycosyl hydrolase family 92 N-terminal" evidence="5">
    <location>
        <begin position="30"/>
        <end position="253"/>
    </location>
</feature>
<keyword evidence="6" id="KW-0326">Glycosidase</keyword>
<sequence>MNNRLTHLILAAAAILSGCARQTQPSLTAYVDPHIGTGGHGHVFVGANVPFGFVQLGPTSIPETWDWTSGYHESDSTVIGFSHTHLSGTGIGDLFDITLMPVTGQVTYSRGTEDDPASGLWSYADRTREICRPGYYSVPLGRYGITAELTATCRVGFHRYTFPASEEAAVVFDLENGGCWDEAVRTEMKAVDSCTVEGFRWSEGWASDQRVYFVAEFSEPFDSFSLHGKDGMYGRASFRTRAGEQVLVKVALSPVSVEGARKNLAAELPGWDFDAVAGAAGRAWNEELSKIVISTGDEASKRIFYTALYHTMTAPSVFCDVDGSYYGADGQVHPGEGFVNYTTFSLWDTYRAAMPLMTIIHQDKMPDIMNTMLKIHEQQGKLPVWHLMGCETDCMVGNPGIMPVADAIVKGIPGFDREQAFEALKSSAMLQDRGQDFRMQYGYIPCDKMLESVAYDMEYAIADASVAAAAKALGKEEDYAYFLERSRSYRNFFDAGTGFMRGKDSRGHFREPFNPFSSDHRADDYCEGNAWQYTWLVPHDFSGLAECFGSVEKLTARLDSLFTAASRVEGPESSPDISGLIGQYAHGNEPSHHILYFYTMAGQPWKTAEKVRQVLSTLYRDTPDGLSGNEDVGQMSAWYILSSLGFYQADVSVPRFWFGSPLFGKAEIKVPGGIFTVEAENNGGRNIYIQDITLDGRPYTRPYIEYGDIKAGSVLKFRMGPDPKIWYCPEDFISGIYSGRAPEDGPASMRPAPEDRLFTSEAVESEIRRVTQMLTNPKLRWMFGNCFPNTLDTTVHYGEDSDGNPDTFVYTGDIHAMWMRDSGAQVWPYLRFAQEDPVLAKMIAGVINRQFKCICIDPYANAFNVEPVGAANSTDRPEADPYVFERKWELDSHCYPIRLAYGYWKKTGDTSVFGDRWIEAIGKILGVMREQQRKAGYGDYSFLRVTDRQLDTKCVVGNGNPARYTGLVASSFRPSDDATTFEFLVPSNFMAMSSLRKAAEILSEVNGNSALAGECLAIASEIEAGLKEHAVCDHPVYGPVYAFEVDGYGNRYMMDDANVPSLLSLAYLDSSLAGDTVWQNTRRFVWSEDNPYFFRGIAGEGIGGPHIGIEVIWPMSIMMRAFTSDDNAEIQDCIRQLLITDAGTGFMHESFHKDDASRYTRPWFAWQNTLFGELILKLVDEGKVSLLNEII</sequence>